<proteinExistence type="predicted"/>
<dbReference type="PROSITE" id="PS50977">
    <property type="entry name" value="HTH_TETR_2"/>
    <property type="match status" value="1"/>
</dbReference>
<dbReference type="PANTHER" id="PTHR30055">
    <property type="entry name" value="HTH-TYPE TRANSCRIPTIONAL REGULATOR RUTR"/>
    <property type="match status" value="1"/>
</dbReference>
<evidence type="ECO:0000256" key="3">
    <source>
        <dbReference type="ARBA" id="ARBA00023163"/>
    </source>
</evidence>
<dbReference type="InterPro" id="IPR023772">
    <property type="entry name" value="DNA-bd_HTH_TetR-type_CS"/>
</dbReference>
<dbReference type="InterPro" id="IPR009057">
    <property type="entry name" value="Homeodomain-like_sf"/>
</dbReference>
<feature type="DNA-binding region" description="H-T-H motif" evidence="4">
    <location>
        <begin position="44"/>
        <end position="63"/>
    </location>
</feature>
<dbReference type="Proteomes" id="UP001304298">
    <property type="component" value="Unassembled WGS sequence"/>
</dbReference>
<dbReference type="EMBL" id="JAYFSI010000002">
    <property type="protein sequence ID" value="MEA5360866.1"/>
    <property type="molecule type" value="Genomic_DNA"/>
</dbReference>
<keyword evidence="2 4" id="KW-0238">DNA-binding</keyword>
<keyword evidence="7" id="KW-1185">Reference proteome</keyword>
<evidence type="ECO:0000313" key="7">
    <source>
        <dbReference type="Proteomes" id="UP001304298"/>
    </source>
</evidence>
<dbReference type="Pfam" id="PF00440">
    <property type="entry name" value="TetR_N"/>
    <property type="match status" value="1"/>
</dbReference>
<dbReference type="Gene3D" id="1.10.357.10">
    <property type="entry name" value="Tetracycline Repressor, domain 2"/>
    <property type="match status" value="1"/>
</dbReference>
<dbReference type="Gene3D" id="1.10.10.60">
    <property type="entry name" value="Homeodomain-like"/>
    <property type="match status" value="1"/>
</dbReference>
<organism evidence="6 7">
    <name type="scientific">Amycolatopsis heterodermiae</name>
    <dbReference type="NCBI Taxonomy" id="3110235"/>
    <lineage>
        <taxon>Bacteria</taxon>
        <taxon>Bacillati</taxon>
        <taxon>Actinomycetota</taxon>
        <taxon>Actinomycetes</taxon>
        <taxon>Pseudonocardiales</taxon>
        <taxon>Pseudonocardiaceae</taxon>
        <taxon>Amycolatopsis</taxon>
    </lineage>
</organism>
<dbReference type="Pfam" id="PF17754">
    <property type="entry name" value="TetR_C_14"/>
    <property type="match status" value="1"/>
</dbReference>
<comment type="caution">
    <text evidence="6">The sequence shown here is derived from an EMBL/GenBank/DDBJ whole genome shotgun (WGS) entry which is preliminary data.</text>
</comment>
<dbReference type="PROSITE" id="PS01081">
    <property type="entry name" value="HTH_TETR_1"/>
    <property type="match status" value="1"/>
</dbReference>
<evidence type="ECO:0000259" key="5">
    <source>
        <dbReference type="PROSITE" id="PS50977"/>
    </source>
</evidence>
<evidence type="ECO:0000256" key="4">
    <source>
        <dbReference type="PROSITE-ProRule" id="PRU00335"/>
    </source>
</evidence>
<reference evidence="6 7" key="1">
    <citation type="submission" date="2023-12" db="EMBL/GenBank/DDBJ databases">
        <title>Amycolatopsis sp. V23-08.</title>
        <authorList>
            <person name="Somphong A."/>
        </authorList>
    </citation>
    <scope>NUCLEOTIDE SEQUENCE [LARGE SCALE GENOMIC DNA]</scope>
    <source>
        <strain evidence="6 7">V23-08</strain>
    </source>
</reference>
<name>A0ABU5R3S9_9PSEU</name>
<gene>
    <name evidence="6" type="ORF">VA596_15065</name>
</gene>
<dbReference type="InterPro" id="IPR050109">
    <property type="entry name" value="HTH-type_TetR-like_transc_reg"/>
</dbReference>
<accession>A0ABU5R3S9</accession>
<dbReference type="SUPFAM" id="SSF46689">
    <property type="entry name" value="Homeodomain-like"/>
    <property type="match status" value="1"/>
</dbReference>
<evidence type="ECO:0000256" key="2">
    <source>
        <dbReference type="ARBA" id="ARBA00023125"/>
    </source>
</evidence>
<dbReference type="InterPro" id="IPR001647">
    <property type="entry name" value="HTH_TetR"/>
</dbReference>
<keyword evidence="1" id="KW-0805">Transcription regulation</keyword>
<keyword evidence="3" id="KW-0804">Transcription</keyword>
<dbReference type="PANTHER" id="PTHR30055:SF238">
    <property type="entry name" value="MYCOFACTOCIN BIOSYNTHESIS TRANSCRIPTIONAL REGULATOR MFTR-RELATED"/>
    <property type="match status" value="1"/>
</dbReference>
<feature type="domain" description="HTH tetR-type" evidence="5">
    <location>
        <begin position="21"/>
        <end position="81"/>
    </location>
</feature>
<sequence length="211" mass="22974">MHPVSLPGEATVQGRRERKKLATRAAVRDAALSLAIRHGIENVTVEQIAAEADIAVRTFFNHFSSKEEAVISVAAAGAEALITEFRRRPAGESVPEALRQAVFVAMESHDEAGRDYVKTLQLIRRAPSLVPWQMAVLTAQESALADVIAERLGLTEPTARYPLLCAAMALAALRIALDRWLDQVPQHDPPRLDVFRAEIDGAIAQLETGLA</sequence>
<dbReference type="RefSeq" id="WP_323327382.1">
    <property type="nucleotide sequence ID" value="NZ_JAYFSI010000002.1"/>
</dbReference>
<evidence type="ECO:0000256" key="1">
    <source>
        <dbReference type="ARBA" id="ARBA00023015"/>
    </source>
</evidence>
<evidence type="ECO:0000313" key="6">
    <source>
        <dbReference type="EMBL" id="MEA5360866.1"/>
    </source>
</evidence>
<protein>
    <submittedName>
        <fullName evidence="6">TetR family transcriptional regulator</fullName>
    </submittedName>
</protein>
<dbReference type="InterPro" id="IPR041347">
    <property type="entry name" value="MftR_C"/>
</dbReference>